<evidence type="ECO:0000313" key="1">
    <source>
        <dbReference type="EMBL" id="PQO37537.1"/>
    </source>
</evidence>
<reference evidence="1 2" key="1">
    <citation type="submission" date="2018-02" db="EMBL/GenBank/DDBJ databases">
        <title>Comparative genomes isolates from brazilian mangrove.</title>
        <authorList>
            <person name="Araujo J.E."/>
            <person name="Taketani R.G."/>
            <person name="Silva M.C.P."/>
            <person name="Loureco M.V."/>
            <person name="Andreote F.D."/>
        </authorList>
    </citation>
    <scope>NUCLEOTIDE SEQUENCE [LARGE SCALE GENOMIC DNA]</scope>
    <source>
        <strain evidence="1 2">Hex-1 MGV</strain>
    </source>
</reference>
<protein>
    <submittedName>
        <fullName evidence="1">Uncharacterized protein</fullName>
    </submittedName>
</protein>
<organism evidence="1 2">
    <name type="scientific">Blastopirellula marina</name>
    <dbReference type="NCBI Taxonomy" id="124"/>
    <lineage>
        <taxon>Bacteria</taxon>
        <taxon>Pseudomonadati</taxon>
        <taxon>Planctomycetota</taxon>
        <taxon>Planctomycetia</taxon>
        <taxon>Pirellulales</taxon>
        <taxon>Pirellulaceae</taxon>
        <taxon>Blastopirellula</taxon>
    </lineage>
</organism>
<proteinExistence type="predicted"/>
<name>A0A2S8FZB4_9BACT</name>
<dbReference type="RefSeq" id="WP_105328786.1">
    <property type="nucleotide sequence ID" value="NZ_PUHY01000005.1"/>
</dbReference>
<gene>
    <name evidence="1" type="ORF">C5Y83_06220</name>
</gene>
<comment type="caution">
    <text evidence="1">The sequence shown here is derived from an EMBL/GenBank/DDBJ whole genome shotgun (WGS) entry which is preliminary data.</text>
</comment>
<sequence length="95" mass="10978">MDYRQMSFEQIHDDLLETVNDLYYNACQQPLERLLLDFDQIDETKQIAPSARLVDLMQELLTYDTNQLDPHAQSLMRAAVDEMLKLAGPASDSMK</sequence>
<dbReference type="AlphaFoldDB" id="A0A2S8FZB4"/>
<dbReference type="Proteomes" id="UP000238322">
    <property type="component" value="Unassembled WGS sequence"/>
</dbReference>
<dbReference type="EMBL" id="PUHY01000005">
    <property type="protein sequence ID" value="PQO37537.1"/>
    <property type="molecule type" value="Genomic_DNA"/>
</dbReference>
<evidence type="ECO:0000313" key="2">
    <source>
        <dbReference type="Proteomes" id="UP000238322"/>
    </source>
</evidence>
<accession>A0A2S8FZB4</accession>